<feature type="region of interest" description="Disordered" evidence="1">
    <location>
        <begin position="35"/>
        <end position="129"/>
    </location>
</feature>
<comment type="caution">
    <text evidence="2">The sequence shown here is derived from an EMBL/GenBank/DDBJ whole genome shotgun (WGS) entry which is preliminary data.</text>
</comment>
<name>A0A2T7A548_TUBBO</name>
<reference evidence="2 3" key="1">
    <citation type="submission" date="2017-04" db="EMBL/GenBank/DDBJ databases">
        <title>Draft genome sequence of Tuber borchii Vittad., a whitish edible truffle.</title>
        <authorList>
            <consortium name="DOE Joint Genome Institute"/>
            <person name="Murat C."/>
            <person name="Kuo A."/>
            <person name="Barry K.W."/>
            <person name="Clum A."/>
            <person name="Dockter R.B."/>
            <person name="Fauchery L."/>
            <person name="Iotti M."/>
            <person name="Kohler A."/>
            <person name="Labutti K."/>
            <person name="Lindquist E.A."/>
            <person name="Lipzen A."/>
            <person name="Ohm R.A."/>
            <person name="Wang M."/>
            <person name="Grigoriev I.V."/>
            <person name="Zambonelli A."/>
            <person name="Martin F.M."/>
        </authorList>
    </citation>
    <scope>NUCLEOTIDE SEQUENCE [LARGE SCALE GENOMIC DNA]</scope>
    <source>
        <strain evidence="2 3">Tbo3840</strain>
    </source>
</reference>
<proteinExistence type="predicted"/>
<gene>
    <name evidence="2" type="ORF">B9Z19DRAFT_300501</name>
</gene>
<accession>A0A2T7A548</accession>
<organism evidence="2 3">
    <name type="scientific">Tuber borchii</name>
    <name type="common">White truffle</name>
    <dbReference type="NCBI Taxonomy" id="42251"/>
    <lineage>
        <taxon>Eukaryota</taxon>
        <taxon>Fungi</taxon>
        <taxon>Dikarya</taxon>
        <taxon>Ascomycota</taxon>
        <taxon>Pezizomycotina</taxon>
        <taxon>Pezizomycetes</taxon>
        <taxon>Pezizales</taxon>
        <taxon>Tuberaceae</taxon>
        <taxon>Tuber</taxon>
    </lineage>
</organism>
<feature type="compositionally biased region" description="Basic and acidic residues" evidence="1">
    <location>
        <begin position="99"/>
        <end position="108"/>
    </location>
</feature>
<evidence type="ECO:0000313" key="3">
    <source>
        <dbReference type="Proteomes" id="UP000244722"/>
    </source>
</evidence>
<evidence type="ECO:0000256" key="1">
    <source>
        <dbReference type="SAM" id="MobiDB-lite"/>
    </source>
</evidence>
<sequence>MDAPRDSNILEPPEVQEVVMSDRPAELELAQELDGAEKLEEVAMTLDNDGGEVEGGGKGGEESEDGGDRGDRLPSELGGPEIEGEDFESEAGYPGGEIEGSREPKETEIWEDEVGPDQGTEEPEVLAEAQSLARSEGLVGTCNQVKPSRLRIPAAKAFKLSKVPRIPVPTSRVATVKMRKVSVASLKDVPISKMTPHELASTTNTCTAKNKLYSCDFARRVIYKDTPRPPSPNAKAQTLKASQDRARRLAIQEETGIMLGPGDEENFDPNPSSKVRWGHPLESQVDYEERKSPSQVKELLPRPSILSRSAQLNRHGNVVALPTENVIERTKVTISTIRYRGERK</sequence>
<dbReference type="EMBL" id="NESQ01000021">
    <property type="protein sequence ID" value="PUU82838.1"/>
    <property type="molecule type" value="Genomic_DNA"/>
</dbReference>
<dbReference type="OrthoDB" id="10361144at2759"/>
<feature type="compositionally biased region" description="Acidic residues" evidence="1">
    <location>
        <begin position="109"/>
        <end position="125"/>
    </location>
</feature>
<keyword evidence="3" id="KW-1185">Reference proteome</keyword>
<evidence type="ECO:0000313" key="2">
    <source>
        <dbReference type="EMBL" id="PUU82838.1"/>
    </source>
</evidence>
<dbReference type="AlphaFoldDB" id="A0A2T7A548"/>
<protein>
    <submittedName>
        <fullName evidence="2">Uncharacterized protein</fullName>
    </submittedName>
</protein>
<dbReference type="STRING" id="42251.A0A2T7A548"/>
<dbReference type="Proteomes" id="UP000244722">
    <property type="component" value="Unassembled WGS sequence"/>
</dbReference>